<dbReference type="AlphaFoldDB" id="A0A645CP65"/>
<comment type="caution">
    <text evidence="2">The sequence shown here is derived from an EMBL/GenBank/DDBJ whole genome shotgun (WGS) entry which is preliminary data.</text>
</comment>
<reference evidence="2" key="1">
    <citation type="submission" date="2019-08" db="EMBL/GenBank/DDBJ databases">
        <authorList>
            <person name="Kucharzyk K."/>
            <person name="Murdoch R.W."/>
            <person name="Higgins S."/>
            <person name="Loffler F."/>
        </authorList>
    </citation>
    <scope>NUCLEOTIDE SEQUENCE</scope>
</reference>
<feature type="region of interest" description="Disordered" evidence="1">
    <location>
        <begin position="23"/>
        <end position="48"/>
    </location>
</feature>
<name>A0A645CP65_9ZZZZ</name>
<sequence>MAMVNNTHKKMTNENQFGNKIIGNITSKGNKGNKKGEVKLFSSDFKNK</sequence>
<proteinExistence type="predicted"/>
<evidence type="ECO:0000313" key="2">
    <source>
        <dbReference type="EMBL" id="MPM78685.1"/>
    </source>
</evidence>
<protein>
    <submittedName>
        <fullName evidence="2">Uncharacterized protein</fullName>
    </submittedName>
</protein>
<accession>A0A645CP65</accession>
<evidence type="ECO:0000256" key="1">
    <source>
        <dbReference type="SAM" id="MobiDB-lite"/>
    </source>
</evidence>
<organism evidence="2">
    <name type="scientific">bioreactor metagenome</name>
    <dbReference type="NCBI Taxonomy" id="1076179"/>
    <lineage>
        <taxon>unclassified sequences</taxon>
        <taxon>metagenomes</taxon>
        <taxon>ecological metagenomes</taxon>
    </lineage>
</organism>
<dbReference type="EMBL" id="VSSQ01028816">
    <property type="protein sequence ID" value="MPM78685.1"/>
    <property type="molecule type" value="Genomic_DNA"/>
</dbReference>
<gene>
    <name evidence="2" type="ORF">SDC9_125696</name>
</gene>